<evidence type="ECO:0000259" key="3">
    <source>
        <dbReference type="Pfam" id="PF07731"/>
    </source>
</evidence>
<dbReference type="InterPro" id="IPR011706">
    <property type="entry name" value="Cu-oxidase_C"/>
</dbReference>
<dbReference type="InterPro" id="IPR002355">
    <property type="entry name" value="Cu_oxidase_Cu_BS"/>
</dbReference>
<dbReference type="InterPro" id="IPR008972">
    <property type="entry name" value="Cupredoxin"/>
</dbReference>
<organism evidence="5 6">
    <name type="scientific">Ignatzschineria larvae DSM 13226</name>
    <dbReference type="NCBI Taxonomy" id="1111732"/>
    <lineage>
        <taxon>Bacteria</taxon>
        <taxon>Pseudomonadati</taxon>
        <taxon>Pseudomonadota</taxon>
        <taxon>Gammaproteobacteria</taxon>
        <taxon>Cardiobacteriales</taxon>
        <taxon>Ignatzschineriaceae</taxon>
        <taxon>Ignatzschineria</taxon>
    </lineage>
</organism>
<evidence type="ECO:0000256" key="1">
    <source>
        <dbReference type="ARBA" id="ARBA00022723"/>
    </source>
</evidence>
<reference evidence="5 6" key="1">
    <citation type="submission" date="2024-03" db="EMBL/GenBank/DDBJ databases">
        <title>Complete Genome Sequence and Annotation of Ignatzschineria larvae DSM 13226.</title>
        <authorList>
            <person name="Cantrell E."/>
            <person name="Burcham Z.M."/>
        </authorList>
    </citation>
    <scope>NUCLEOTIDE SEQUENCE [LARGE SCALE GENOMIC DNA]</scope>
    <source>
        <strain evidence="5 6">DSM 13226</strain>
    </source>
</reference>
<dbReference type="Pfam" id="PF07731">
    <property type="entry name" value="Cu-oxidase_2"/>
    <property type="match status" value="1"/>
</dbReference>
<dbReference type="InterPro" id="IPR011707">
    <property type="entry name" value="Cu-oxidase-like_N"/>
</dbReference>
<evidence type="ECO:0000313" key="6">
    <source>
        <dbReference type="Proteomes" id="UP001449178"/>
    </source>
</evidence>
<dbReference type="SUPFAM" id="SSF49503">
    <property type="entry name" value="Cupredoxins"/>
    <property type="match status" value="3"/>
</dbReference>
<dbReference type="PANTHER" id="PTHR11709">
    <property type="entry name" value="MULTI-COPPER OXIDASE"/>
    <property type="match status" value="1"/>
</dbReference>
<evidence type="ECO:0000256" key="2">
    <source>
        <dbReference type="ARBA" id="ARBA00023002"/>
    </source>
</evidence>
<dbReference type="PROSITE" id="PS00080">
    <property type="entry name" value="MULTICOPPER_OXIDASE2"/>
    <property type="match status" value="1"/>
</dbReference>
<dbReference type="PANTHER" id="PTHR11709:SF2">
    <property type="entry name" value="MULTICOPPER OXIDASE LPR1"/>
    <property type="match status" value="1"/>
</dbReference>
<keyword evidence="1" id="KW-0479">Metal-binding</keyword>
<sequence length="575" mass="65387">MINKMDDNSALHTTEATSISQERHVIEGFHQNKTQVTPRRKFLCQSLGSVTALALPILFAKTAMGDGMSHEKAMNTHEDTTIHNGHNMNMNMMDHNAHNMMIKPGYELGHFRLTAEDIARMEKADQRLLSSTKMPKGQTLRALPLLENEAKEANKFRGTLRVKQNRVELIPGVETEFYGYNGMLPGPQIVVYEGDKVEIEVINELNEATTVHWHGLLVPADQDGNPQDPILPGEHHLYQFTIPEGSAGTYWYHPHGHNTVAEQVYRGLAGTFVVKTRNDPFKALPEQHLLISDLKLHEDGTIAENSFNDWMNGREGQFTLINGQYQPEIKLDGATRLRLWNACSARYLNLDLQFAECYLIATDGGFIEKPLSLTEILLSPGERIEIIAIPRRNGRTPLTNLSYNRHKMGDTSVTPSQTIATFELIKESKEFKLPATIRKIIPLSSSTPVRVIEYSEEMSKDGLYFLINGKMHSMDRVDFSMIAGEVETWEIFNNSHMDHNFHIHGTQFQVVAREFDGQRHLADYRVLKDTINLKPYERITIVMQQQYTGLRMYHCHILEHETLGMMGQLKVISAT</sequence>
<evidence type="ECO:0000313" key="5">
    <source>
        <dbReference type="EMBL" id="WZW88728.1"/>
    </source>
</evidence>
<dbReference type="EMBL" id="CP150637">
    <property type="protein sequence ID" value="WZW88728.1"/>
    <property type="molecule type" value="Genomic_DNA"/>
</dbReference>
<keyword evidence="2" id="KW-0560">Oxidoreductase</keyword>
<dbReference type="Gene3D" id="2.60.40.420">
    <property type="entry name" value="Cupredoxins - blue copper proteins"/>
    <property type="match status" value="3"/>
</dbReference>
<dbReference type="RefSeq" id="WP_245601123.1">
    <property type="nucleotide sequence ID" value="NZ_AZOD01000001.1"/>
</dbReference>
<dbReference type="CDD" id="cd13881">
    <property type="entry name" value="CuRO_2_McoC_like"/>
    <property type="match status" value="1"/>
</dbReference>
<evidence type="ECO:0000259" key="4">
    <source>
        <dbReference type="Pfam" id="PF07732"/>
    </source>
</evidence>
<accession>A0ABZ3C3J3</accession>
<feature type="domain" description="Plastocyanin-like" evidence="4">
    <location>
        <begin position="162"/>
        <end position="278"/>
    </location>
</feature>
<name>A0ABZ3C3J3_9GAMM</name>
<feature type="domain" description="Plastocyanin-like" evidence="3">
    <location>
        <begin position="459"/>
        <end position="571"/>
    </location>
</feature>
<dbReference type="Pfam" id="PF07732">
    <property type="entry name" value="Cu-oxidase_3"/>
    <property type="match status" value="1"/>
</dbReference>
<gene>
    <name evidence="5" type="ORF">WMO13_04895</name>
</gene>
<dbReference type="InterPro" id="IPR045087">
    <property type="entry name" value="Cu-oxidase_fam"/>
</dbReference>
<dbReference type="Proteomes" id="UP001449178">
    <property type="component" value="Chromosome"/>
</dbReference>
<protein>
    <submittedName>
        <fullName evidence="5">Multicopper oxidase family protein</fullName>
    </submittedName>
</protein>
<keyword evidence="6" id="KW-1185">Reference proteome</keyword>
<proteinExistence type="predicted"/>